<dbReference type="Proteomes" id="UP000321595">
    <property type="component" value="Chromosome"/>
</dbReference>
<protein>
    <submittedName>
        <fullName evidence="1">Uncharacterized protein</fullName>
    </submittedName>
</protein>
<evidence type="ECO:0000313" key="1">
    <source>
        <dbReference type="EMBL" id="QED28365.1"/>
    </source>
</evidence>
<evidence type="ECO:0000313" key="2">
    <source>
        <dbReference type="Proteomes" id="UP000321595"/>
    </source>
</evidence>
<accession>A0A5B8XS71</accession>
<organism evidence="1 2">
    <name type="scientific">Microvenator marinus</name>
    <dbReference type="NCBI Taxonomy" id="2600177"/>
    <lineage>
        <taxon>Bacteria</taxon>
        <taxon>Deltaproteobacteria</taxon>
        <taxon>Bradymonadales</taxon>
        <taxon>Microvenatoraceae</taxon>
        <taxon>Microvenator</taxon>
    </lineage>
</organism>
<dbReference type="KEGG" id="bbae:FRD01_14215"/>
<sequence length="196" mass="22383">MSAVESIVALVKADPIDINALAEALNAASHQERVDASRHFTPAIQRRLYDAAEGRPVTLEDMVPTKEGLKEVIHWGTNTLPAFRQFQKRFCRPSEAHAREGHAWGYNHNWYWWATAPGYYVSHQDPESGQFIVSYLELPPEKVESWPPIWSNNAGLGFLVWRGMVDKLWKVSDHVTIGRAYKGKPMPAWFTLVRED</sequence>
<proteinExistence type="predicted"/>
<reference evidence="1 2" key="1">
    <citation type="submission" date="2019-08" db="EMBL/GenBank/DDBJ databases">
        <authorList>
            <person name="Liang Q."/>
        </authorList>
    </citation>
    <scope>NUCLEOTIDE SEQUENCE [LARGE SCALE GENOMIC DNA]</scope>
    <source>
        <strain evidence="1 2">V1718</strain>
    </source>
</reference>
<name>A0A5B8XS71_9DELT</name>
<dbReference type="AlphaFoldDB" id="A0A5B8XS71"/>
<dbReference type="EMBL" id="CP042467">
    <property type="protein sequence ID" value="QED28365.1"/>
    <property type="molecule type" value="Genomic_DNA"/>
</dbReference>
<dbReference type="RefSeq" id="WP_146960724.1">
    <property type="nucleotide sequence ID" value="NZ_CP042467.1"/>
</dbReference>
<dbReference type="OrthoDB" id="5509711at2"/>
<gene>
    <name evidence="1" type="ORF">FRD01_14215</name>
</gene>
<keyword evidence="2" id="KW-1185">Reference proteome</keyword>